<dbReference type="InterPro" id="IPR001909">
    <property type="entry name" value="KRAB"/>
</dbReference>
<reference evidence="2" key="3">
    <citation type="submission" date="2025-09" db="UniProtKB">
        <authorList>
            <consortium name="Ensembl"/>
        </authorList>
    </citation>
    <scope>IDENTIFICATION</scope>
</reference>
<sequence>PVTFEDVAVQFSHQEWALLDHGQKELYRSVMRGSYEINILSCQATQGCLCTHALRVPTPWSRREGGFGAAIRSSSRVG</sequence>
<dbReference type="Gene3D" id="6.10.140.140">
    <property type="match status" value="1"/>
</dbReference>
<proteinExistence type="predicted"/>
<dbReference type="Pfam" id="PF01352">
    <property type="entry name" value="KRAB"/>
    <property type="match status" value="1"/>
</dbReference>
<evidence type="ECO:0000313" key="3">
    <source>
        <dbReference type="Proteomes" id="UP000016666"/>
    </source>
</evidence>
<dbReference type="PANTHER" id="PTHR23232:SF142">
    <property type="entry name" value="GASTRULA ZINC FINGER PROTEIN XLCGF57.1-LIKE-RELATED"/>
    <property type="match status" value="1"/>
</dbReference>
<dbReference type="STRING" id="8840.ENSAPLP00000025898"/>
<dbReference type="Proteomes" id="UP000016666">
    <property type="component" value="Unassembled WGS sequence"/>
</dbReference>
<name>A0A493TJI4_ANAPP</name>
<evidence type="ECO:0000313" key="2">
    <source>
        <dbReference type="Ensembl" id="ENSAPLP00000025898.1"/>
    </source>
</evidence>
<reference evidence="2" key="2">
    <citation type="submission" date="2025-08" db="UniProtKB">
        <authorList>
            <consortium name="Ensembl"/>
        </authorList>
    </citation>
    <scope>IDENTIFICATION</scope>
</reference>
<dbReference type="AlphaFoldDB" id="A0A493TJI4"/>
<dbReference type="Ensembl" id="ENSAPLT00000043537.1">
    <property type="protein sequence ID" value="ENSAPLP00000025898.1"/>
    <property type="gene ID" value="ENSAPLG00000027420.1"/>
</dbReference>
<dbReference type="CDD" id="cd07765">
    <property type="entry name" value="KRAB_A-box"/>
    <property type="match status" value="1"/>
</dbReference>
<accession>A0A493TJI4</accession>
<dbReference type="GeneTree" id="ENSGT00960000189381"/>
<feature type="domain" description="KRAB" evidence="1">
    <location>
        <begin position="2"/>
        <end position="78"/>
    </location>
</feature>
<dbReference type="SUPFAM" id="SSF109640">
    <property type="entry name" value="KRAB domain (Kruppel-associated box)"/>
    <property type="match status" value="1"/>
</dbReference>
<dbReference type="PANTHER" id="PTHR23232">
    <property type="entry name" value="KRAB DOMAIN C2H2 ZINC FINGER"/>
    <property type="match status" value="1"/>
</dbReference>
<dbReference type="InterPro" id="IPR036051">
    <property type="entry name" value="KRAB_dom_sf"/>
</dbReference>
<protein>
    <recommendedName>
        <fullName evidence="1">KRAB domain-containing protein</fullName>
    </recommendedName>
</protein>
<organism evidence="2 3">
    <name type="scientific">Anas platyrhynchos platyrhynchos</name>
    <name type="common">Northern mallard</name>
    <dbReference type="NCBI Taxonomy" id="8840"/>
    <lineage>
        <taxon>Eukaryota</taxon>
        <taxon>Metazoa</taxon>
        <taxon>Chordata</taxon>
        <taxon>Craniata</taxon>
        <taxon>Vertebrata</taxon>
        <taxon>Euteleostomi</taxon>
        <taxon>Archelosauria</taxon>
        <taxon>Archosauria</taxon>
        <taxon>Dinosauria</taxon>
        <taxon>Saurischia</taxon>
        <taxon>Theropoda</taxon>
        <taxon>Coelurosauria</taxon>
        <taxon>Aves</taxon>
        <taxon>Neognathae</taxon>
        <taxon>Galloanserae</taxon>
        <taxon>Anseriformes</taxon>
        <taxon>Anatidae</taxon>
        <taxon>Anatinae</taxon>
        <taxon>Anas</taxon>
    </lineage>
</organism>
<dbReference type="InterPro" id="IPR050169">
    <property type="entry name" value="Krueppel_C2H2_ZnF"/>
</dbReference>
<keyword evidence="3" id="KW-1185">Reference proteome</keyword>
<dbReference type="GO" id="GO:0006355">
    <property type="term" value="P:regulation of DNA-templated transcription"/>
    <property type="evidence" value="ECO:0007669"/>
    <property type="project" value="InterPro"/>
</dbReference>
<reference evidence="3" key="1">
    <citation type="submission" date="2017-10" db="EMBL/GenBank/DDBJ databases">
        <title>A new Pekin duck reference genome.</title>
        <authorList>
            <person name="Hou Z.-C."/>
            <person name="Zhou Z.-K."/>
            <person name="Zhu F."/>
            <person name="Hou S.-S."/>
        </authorList>
    </citation>
    <scope>NUCLEOTIDE SEQUENCE [LARGE SCALE GENOMIC DNA]</scope>
</reference>
<dbReference type="SMART" id="SM00349">
    <property type="entry name" value="KRAB"/>
    <property type="match status" value="1"/>
</dbReference>
<dbReference type="PROSITE" id="PS50805">
    <property type="entry name" value="KRAB"/>
    <property type="match status" value="1"/>
</dbReference>
<evidence type="ECO:0000259" key="1">
    <source>
        <dbReference type="PROSITE" id="PS50805"/>
    </source>
</evidence>